<comment type="subunit">
    <text evidence="3">Component of the SRB8-11 complex, which itself associates with the Mediator complex.</text>
</comment>
<name>A0A6G1LLH3_9PEZI</name>
<evidence type="ECO:0000259" key="14">
    <source>
        <dbReference type="SMART" id="SM01281"/>
    </source>
</evidence>
<proteinExistence type="inferred from homology"/>
<gene>
    <name evidence="15" type="ORF">EJ03DRAFT_323188</name>
</gene>
<dbReference type="Pfam" id="PF25326">
    <property type="entry name" value="ARM_SRB8"/>
    <property type="match status" value="1"/>
</dbReference>
<accession>A0A6G1LLH3</accession>
<feature type="region of interest" description="Disordered" evidence="13">
    <location>
        <begin position="1372"/>
        <end position="1411"/>
    </location>
</feature>
<evidence type="ECO:0000256" key="5">
    <source>
        <dbReference type="ARBA" id="ARBA00022491"/>
    </source>
</evidence>
<feature type="compositionally biased region" description="Polar residues" evidence="13">
    <location>
        <begin position="30"/>
        <end position="39"/>
    </location>
</feature>
<reference evidence="15" key="1">
    <citation type="journal article" date="2020" name="Stud. Mycol.">
        <title>101 Dothideomycetes genomes: a test case for predicting lifestyles and emergence of pathogens.</title>
        <authorList>
            <person name="Haridas S."/>
            <person name="Albert R."/>
            <person name="Binder M."/>
            <person name="Bloem J."/>
            <person name="Labutti K."/>
            <person name="Salamov A."/>
            <person name="Andreopoulos B."/>
            <person name="Baker S."/>
            <person name="Barry K."/>
            <person name="Bills G."/>
            <person name="Bluhm B."/>
            <person name="Cannon C."/>
            <person name="Castanera R."/>
            <person name="Culley D."/>
            <person name="Daum C."/>
            <person name="Ezra D."/>
            <person name="Gonzalez J."/>
            <person name="Henrissat B."/>
            <person name="Kuo A."/>
            <person name="Liang C."/>
            <person name="Lipzen A."/>
            <person name="Lutzoni F."/>
            <person name="Magnuson J."/>
            <person name="Mondo S."/>
            <person name="Nolan M."/>
            <person name="Ohm R."/>
            <person name="Pangilinan J."/>
            <person name="Park H.-J."/>
            <person name="Ramirez L."/>
            <person name="Alfaro M."/>
            <person name="Sun H."/>
            <person name="Tritt A."/>
            <person name="Yoshinaga Y."/>
            <person name="Zwiers L.-H."/>
            <person name="Turgeon B."/>
            <person name="Goodwin S."/>
            <person name="Spatafora J."/>
            <person name="Crous P."/>
            <person name="Grigoriev I."/>
        </authorList>
    </citation>
    <scope>NUCLEOTIDE SEQUENCE</scope>
    <source>
        <strain evidence="15">CBS 116005</strain>
    </source>
</reference>
<feature type="region of interest" description="Disordered" evidence="13">
    <location>
        <begin position="1"/>
        <end position="50"/>
    </location>
</feature>
<dbReference type="InterPro" id="IPR057344">
    <property type="entry name" value="ARM_SRB8"/>
</dbReference>
<dbReference type="SMART" id="SM01281">
    <property type="entry name" value="Med12"/>
    <property type="match status" value="1"/>
</dbReference>
<feature type="coiled-coil region" evidence="12">
    <location>
        <begin position="1224"/>
        <end position="1251"/>
    </location>
</feature>
<evidence type="ECO:0000256" key="4">
    <source>
        <dbReference type="ARBA" id="ARBA00019622"/>
    </source>
</evidence>
<protein>
    <recommendedName>
        <fullName evidence="4">Mediator of RNA polymerase II transcription subunit 12</fullName>
    </recommendedName>
    <alternativeName>
        <fullName evidence="11">Mediator complex subunit 12</fullName>
    </alternativeName>
</protein>
<evidence type="ECO:0000256" key="9">
    <source>
        <dbReference type="ARBA" id="ARBA00023242"/>
    </source>
</evidence>
<keyword evidence="7" id="KW-0010">Activator</keyword>
<keyword evidence="12" id="KW-0175">Coiled coil</keyword>
<dbReference type="Proteomes" id="UP000799436">
    <property type="component" value="Unassembled WGS sequence"/>
</dbReference>
<evidence type="ECO:0000313" key="16">
    <source>
        <dbReference type="Proteomes" id="UP000799436"/>
    </source>
</evidence>
<dbReference type="InterPro" id="IPR019035">
    <property type="entry name" value="Mediator_Med12"/>
</dbReference>
<evidence type="ECO:0000256" key="13">
    <source>
        <dbReference type="SAM" id="MobiDB-lite"/>
    </source>
</evidence>
<dbReference type="PANTHER" id="PTHR46567:SF1">
    <property type="entry name" value="MEDIATOR OF RNA POLYMERASE II TRANSCRIPTION SUBUNIT 12"/>
    <property type="match status" value="1"/>
</dbReference>
<dbReference type="GO" id="GO:0016592">
    <property type="term" value="C:mediator complex"/>
    <property type="evidence" value="ECO:0007669"/>
    <property type="project" value="InterPro"/>
</dbReference>
<evidence type="ECO:0000256" key="10">
    <source>
        <dbReference type="ARBA" id="ARBA00025661"/>
    </source>
</evidence>
<keyword evidence="6" id="KW-0805">Transcription regulation</keyword>
<evidence type="ECO:0000313" key="15">
    <source>
        <dbReference type="EMBL" id="KAF2773813.1"/>
    </source>
</evidence>
<dbReference type="Pfam" id="PF09497">
    <property type="entry name" value="Med12"/>
    <property type="match status" value="1"/>
</dbReference>
<evidence type="ECO:0000256" key="1">
    <source>
        <dbReference type="ARBA" id="ARBA00004123"/>
    </source>
</evidence>
<evidence type="ECO:0000256" key="12">
    <source>
        <dbReference type="SAM" id="Coils"/>
    </source>
</evidence>
<comment type="subcellular location">
    <subcellularLocation>
        <location evidence="1">Nucleus</location>
    </subcellularLocation>
</comment>
<dbReference type="OrthoDB" id="20828at2759"/>
<dbReference type="GO" id="GO:0003712">
    <property type="term" value="F:transcription coregulator activity"/>
    <property type="evidence" value="ECO:0007669"/>
    <property type="project" value="InterPro"/>
</dbReference>
<keyword evidence="8" id="KW-0804">Transcription</keyword>
<comment type="similarity">
    <text evidence="2">Belongs to the Mediator complex subunit 12 family.</text>
</comment>
<dbReference type="EMBL" id="ML995809">
    <property type="protein sequence ID" value="KAF2773813.1"/>
    <property type="molecule type" value="Genomic_DNA"/>
</dbReference>
<evidence type="ECO:0000256" key="3">
    <source>
        <dbReference type="ARBA" id="ARBA00011629"/>
    </source>
</evidence>
<evidence type="ECO:0000256" key="11">
    <source>
        <dbReference type="ARBA" id="ARBA00032010"/>
    </source>
</evidence>
<dbReference type="PANTHER" id="PTHR46567">
    <property type="entry name" value="MEDIATOR OF RNA POLYMERASE II TRANSCRIPTION SUBUNIT 12"/>
    <property type="match status" value="1"/>
</dbReference>
<evidence type="ECO:0000256" key="7">
    <source>
        <dbReference type="ARBA" id="ARBA00023159"/>
    </source>
</evidence>
<organism evidence="15 16">
    <name type="scientific">Teratosphaeria nubilosa</name>
    <dbReference type="NCBI Taxonomy" id="161662"/>
    <lineage>
        <taxon>Eukaryota</taxon>
        <taxon>Fungi</taxon>
        <taxon>Dikarya</taxon>
        <taxon>Ascomycota</taxon>
        <taxon>Pezizomycotina</taxon>
        <taxon>Dothideomycetes</taxon>
        <taxon>Dothideomycetidae</taxon>
        <taxon>Mycosphaerellales</taxon>
        <taxon>Teratosphaeriaceae</taxon>
        <taxon>Teratosphaeria</taxon>
    </lineage>
</organism>
<comment type="function">
    <text evidence="10">Component of the SRB8-11 complex. The SRB8-11 complex is a regulatory module of the Mediator complex which is itself involved in regulation of basal and activated RNA polymerase II-dependent transcription. The SRB8-11 complex may be involved in the transcriptional repression of a subset of genes regulated by Mediator. It may inhibit the association of the Mediator complex with RNA polymerase II to form the holoenzyme complex.</text>
</comment>
<feature type="region of interest" description="Disordered" evidence="13">
    <location>
        <begin position="82"/>
        <end position="123"/>
    </location>
</feature>
<evidence type="ECO:0000256" key="8">
    <source>
        <dbReference type="ARBA" id="ARBA00023163"/>
    </source>
</evidence>
<dbReference type="GO" id="GO:0006357">
    <property type="term" value="P:regulation of transcription by RNA polymerase II"/>
    <property type="evidence" value="ECO:0007669"/>
    <property type="project" value="InterPro"/>
</dbReference>
<feature type="domain" description="Mediator complex subunit Med12" evidence="14">
    <location>
        <begin position="261"/>
        <end position="324"/>
    </location>
</feature>
<sequence>MDNRAPLTVTTTRPLPPQRAFSGNALQYPKQLQTRQTLPPSRLSCGRSASQPVNHVVDLTADAQAGRRQGIAFLSRDDGVVSSPGVIDLSGEDEGPPAKRAKTTGGSFRARRDGSNGHAQSDAAHQAVLGEPLPALPKLNALQAKAQLSRWRKTGGESPARHAHGLEPPAMAVRVPSPKNIADFSPWTGRHPEDVMNEGVVKAGYCDKGPGPNQTECNSAKPSIWQNLSSKNGPGLQILSSLYTQAMEKRQTLGRCTAPSTFKPPPRVTVTDTKREAWLRDLANPDIPLRKQSRTIPHGIRGKLLMDKCLAMDIPLQRAVWLAKCVGANELRAYRRKGINTANAANGEHKWVRDWTMQVEQFLEGVIATCGDQDWQLRMNYAVKLATALYAEKLVELDHYLDWMVTNFAEAPTEKLPIWIIVVQIYWKEIVRFIKRGRKLAQSILERLYQLQGFAGEVSMALKTRLQKLVAVLTATSPACLVLPSSWHRCKSLMIGGTALDSGDDSSASDLARRNERLAGSLLKTSKNTRCTLLDLYDELDFVDLNVDIESLIDTATTLLPDSQKLVPALLDYATTPFRYGLARIYLIARLIVAVAERGADTDGSILEYLSSSSSKCTGKLENVYRVVGELIDRDSFNVGRYLKWLISTSAVYAGERSRAALGLLAALPAQRVPANAAGLHRLLLNRVQGPDGIADESTAAVAELEEALVQIASGQGYQQLPRSYSSLAANAATVQIIRGQLPSMTMISTFTGFSFLRDNLEYAGDIKTLAMMLNASTYDASPMLLATISDTATFHAETLAALEQLYSIVAAVDERYRHLRTHQALDRTLILAMTTLAKLLPEHIALINLLSSDLVICEQQSTNLVCSPASDSLVNMHAARLESDEEIDAVFASGSSMDDQLLQRVFSRVMQRASTAVDPSVFATSRICTWLTQLRSLGGSTFDELALKYVRSIMSDPKPQWDADVAIPALVASRCLDMTAVAGVAKQTGTPHAAAIAVQLLSSTGTVTKGLSRFEAYRLMVLQKRCIEECPELASKLLSQACSEPSFNAEHPDILSLHRMLATRHLEAHRRAFNHLHTLDQLQKVKGVQFYADMVKHAITVDSSATHTDVEALFKLADPLSVHFCAVILACAVRTWWGPVADAALRGSLVQAVTDGNQVWPQLLGVASAGVKKHLHDLAQNQLLIAASGHDGLLESQEVVNRYMDVLAITSHVIKDMSDVAILTELVEKLREIEKQLSSLDLTRSGAENDLSKACRRLEVLLHVCMMHVGPSENENSVQVRGQLLTNLCAFLAHPILQIRPETLEHISDLAAVYADDLPNDALYSLSRSVNTIDTRTLCLFGTPFIANDAWLALASAVQPPGAQTQQQRALAKHAASQQAGQSGVRPGMATQSAERSTLQPQSQMKTAPVETKITPFPLRKWEIMPDAAPVLGENDASLNLTFFGARKA</sequence>
<keyword evidence="5" id="KW-0678">Repressor</keyword>
<evidence type="ECO:0000256" key="6">
    <source>
        <dbReference type="ARBA" id="ARBA00023015"/>
    </source>
</evidence>
<evidence type="ECO:0000256" key="2">
    <source>
        <dbReference type="ARBA" id="ARBA00010289"/>
    </source>
</evidence>
<keyword evidence="16" id="KW-1185">Reference proteome</keyword>
<keyword evidence="9" id="KW-0539">Nucleus</keyword>
<feature type="compositionally biased region" description="Low complexity" evidence="13">
    <location>
        <begin position="1"/>
        <end position="13"/>
    </location>
</feature>
<feature type="compositionally biased region" description="Polar residues" evidence="13">
    <location>
        <begin position="1391"/>
        <end position="1407"/>
    </location>
</feature>